<evidence type="ECO:0000256" key="1">
    <source>
        <dbReference type="SAM" id="Phobius"/>
    </source>
</evidence>
<dbReference type="EMBL" id="JPME01000023">
    <property type="protein sequence ID" value="KEZ88560.1"/>
    <property type="molecule type" value="Genomic_DNA"/>
</dbReference>
<feature type="transmembrane region" description="Helical" evidence="1">
    <location>
        <begin position="47"/>
        <end position="66"/>
    </location>
</feature>
<feature type="transmembrane region" description="Helical" evidence="1">
    <location>
        <begin position="21"/>
        <end position="41"/>
    </location>
</feature>
<dbReference type="STRING" id="29354.IO98_17980"/>
<comment type="caution">
    <text evidence="2">The sequence shown here is derived from an EMBL/GenBank/DDBJ whole genome shotgun (WGS) entry which is preliminary data.</text>
</comment>
<reference evidence="2 3" key="1">
    <citation type="submission" date="2014-07" db="EMBL/GenBank/DDBJ databases">
        <title>Draft genome of Clostridium celerecrescens 152B isolated from sediments associated with methane hydrate from Krishna Godavari basin.</title>
        <authorList>
            <person name="Honkalas V.S."/>
            <person name="Dabir A.P."/>
            <person name="Arora P."/>
            <person name="Dhakephalkar P.K."/>
        </authorList>
    </citation>
    <scope>NUCLEOTIDE SEQUENCE [LARGE SCALE GENOMIC DNA]</scope>
    <source>
        <strain evidence="2 3">152B</strain>
    </source>
</reference>
<keyword evidence="1" id="KW-1133">Transmembrane helix</keyword>
<evidence type="ECO:0000313" key="3">
    <source>
        <dbReference type="Proteomes" id="UP000028525"/>
    </source>
</evidence>
<keyword evidence="1" id="KW-0472">Membrane</keyword>
<keyword evidence="1" id="KW-0812">Transmembrane</keyword>
<dbReference type="RefSeq" id="WP_038283433.1">
    <property type="nucleotide sequence ID" value="NZ_JPME01000023.1"/>
</dbReference>
<organism evidence="2 3">
    <name type="scientific">Lacrimispora celerecrescens</name>
    <dbReference type="NCBI Taxonomy" id="29354"/>
    <lineage>
        <taxon>Bacteria</taxon>
        <taxon>Bacillati</taxon>
        <taxon>Bacillota</taxon>
        <taxon>Clostridia</taxon>
        <taxon>Lachnospirales</taxon>
        <taxon>Lachnospiraceae</taxon>
        <taxon>Lacrimispora</taxon>
    </lineage>
</organism>
<proteinExistence type="predicted"/>
<protein>
    <submittedName>
        <fullName evidence="2">Uncharacterized protein</fullName>
    </submittedName>
</protein>
<sequence>MDNRLLKKEKKAYVSLYKKDVLPYSLILCAILAELIYDILILDVMPVSYLMGVTVMINIVILFVLFTCAVKVNIYHKTWAAIAVFLGIYMLVRMSVLVPLVLKPYARHTEIMAANFLGGLLLLTAGFISLKHTDRRQRLQEQLKQTDAS</sequence>
<dbReference type="Proteomes" id="UP000028525">
    <property type="component" value="Unassembled WGS sequence"/>
</dbReference>
<gene>
    <name evidence="2" type="ORF">IO98_17980</name>
</gene>
<accession>A0A084JHX6</accession>
<dbReference type="AlphaFoldDB" id="A0A084JHX6"/>
<dbReference type="OrthoDB" id="2044962at2"/>
<feature type="transmembrane region" description="Helical" evidence="1">
    <location>
        <begin position="112"/>
        <end position="130"/>
    </location>
</feature>
<name>A0A084JHX6_9FIRM</name>
<evidence type="ECO:0000313" key="2">
    <source>
        <dbReference type="EMBL" id="KEZ88560.1"/>
    </source>
</evidence>
<keyword evidence="3" id="KW-1185">Reference proteome</keyword>
<feature type="transmembrane region" description="Helical" evidence="1">
    <location>
        <begin position="78"/>
        <end position="100"/>
    </location>
</feature>